<evidence type="ECO:0000313" key="2">
    <source>
        <dbReference type="EMBL" id="EIT80751.1"/>
    </source>
</evidence>
<dbReference type="GO" id="GO:0003824">
    <property type="term" value="F:catalytic activity"/>
    <property type="evidence" value="ECO:0007669"/>
    <property type="project" value="InterPro"/>
</dbReference>
<evidence type="ECO:0000313" key="3">
    <source>
        <dbReference type="Proteomes" id="UP000002812"/>
    </source>
</evidence>
<accession>I8IND1</accession>
<gene>
    <name evidence="2" type="ORF">Ao3042_03094</name>
</gene>
<evidence type="ECO:0000259" key="1">
    <source>
        <dbReference type="Pfam" id="PF00278"/>
    </source>
</evidence>
<protein>
    <recommendedName>
        <fullName evidence="1">Orn/DAP/Arg decarboxylase 2 C-terminal domain-containing protein</fullName>
    </recommendedName>
</protein>
<comment type="caution">
    <text evidence="2">The sequence shown here is derived from an EMBL/GenBank/DDBJ whole genome shotgun (WGS) entry which is preliminary data.</text>
</comment>
<dbReference type="EMBL" id="AKHY01000113">
    <property type="protein sequence ID" value="EIT80751.1"/>
    <property type="molecule type" value="Genomic_DNA"/>
</dbReference>
<dbReference type="InterPro" id="IPR009006">
    <property type="entry name" value="Ala_racemase/Decarboxylase_C"/>
</dbReference>
<dbReference type="AlphaFoldDB" id="I8IND1"/>
<dbReference type="InterPro" id="IPR002433">
    <property type="entry name" value="Orn_de-COase"/>
</dbReference>
<dbReference type="Proteomes" id="UP000002812">
    <property type="component" value="Unassembled WGS sequence"/>
</dbReference>
<reference evidence="2 3" key="1">
    <citation type="journal article" date="2012" name="Eukaryot. Cell">
        <title>Draft genome sequence of Aspergillus oryzae strain 3.042.</title>
        <authorList>
            <person name="Zhao G."/>
            <person name="Yao Y."/>
            <person name="Qi W."/>
            <person name="Wang C."/>
            <person name="Hou L."/>
            <person name="Zeng B."/>
            <person name="Cao X."/>
        </authorList>
    </citation>
    <scope>NUCLEOTIDE SEQUENCE [LARGE SCALE GENOMIC DNA]</scope>
    <source>
        <strain evidence="2 3">3.042</strain>
    </source>
</reference>
<proteinExistence type="predicted"/>
<dbReference type="InterPro" id="IPR022643">
    <property type="entry name" value="De-COase2_C"/>
</dbReference>
<reference evidence="3" key="2">
    <citation type="submission" date="2012-06" db="EMBL/GenBank/DDBJ databases">
        <title>Comparative genomic analyses of Aspergillus oryzae 3.042 and A. oryzae RIB40 for soy-sauce fermentation.</title>
        <authorList>
            <person name="Zhao G."/>
            <person name="Hou L."/>
            <person name="Wang C."/>
            <person name="Cao X."/>
        </authorList>
    </citation>
    <scope>NUCLEOTIDE SEQUENCE [LARGE SCALE GENOMIC DNA]</scope>
    <source>
        <strain evidence="3">3.042</strain>
    </source>
</reference>
<organism evidence="2 3">
    <name type="scientific">Aspergillus oryzae (strain 3.042)</name>
    <name type="common">Yellow koji mold</name>
    <dbReference type="NCBI Taxonomy" id="1160506"/>
    <lineage>
        <taxon>Eukaryota</taxon>
        <taxon>Fungi</taxon>
        <taxon>Dikarya</taxon>
        <taxon>Ascomycota</taxon>
        <taxon>Pezizomycotina</taxon>
        <taxon>Eurotiomycetes</taxon>
        <taxon>Eurotiomycetidae</taxon>
        <taxon>Eurotiales</taxon>
        <taxon>Aspergillaceae</taxon>
        <taxon>Aspergillus</taxon>
        <taxon>Aspergillus subgen. Circumdati</taxon>
    </lineage>
</organism>
<dbReference type="Pfam" id="PF00278">
    <property type="entry name" value="Orn_DAP_Arg_deC"/>
    <property type="match status" value="1"/>
</dbReference>
<sequence>MPIWGPTCDGCDYVVRGATLRCEAKVRDWLVYKNMGAPTRFNGFSIGVKEVRKGPRNIAACSTIIATRPFCDIRGVKDFVQDAGQSRLDLLAEPQITTPGPSYPAEAGDVKGELPYDFRPGQAGIGTAQ</sequence>
<dbReference type="PRINTS" id="PR01182">
    <property type="entry name" value="ORNDCRBXLASE"/>
</dbReference>
<dbReference type="HOGENOM" id="CLU_1959127_0_0_1"/>
<name>I8IND1_ASPO3</name>
<dbReference type="SUPFAM" id="SSF50621">
    <property type="entry name" value="Alanine racemase C-terminal domain-like"/>
    <property type="match status" value="1"/>
</dbReference>
<feature type="domain" description="Orn/DAP/Arg decarboxylase 2 C-terminal" evidence="1">
    <location>
        <begin position="3"/>
        <end position="36"/>
    </location>
</feature>
<dbReference type="GO" id="GO:0006596">
    <property type="term" value="P:polyamine biosynthetic process"/>
    <property type="evidence" value="ECO:0007669"/>
    <property type="project" value="InterPro"/>
</dbReference>
<dbReference type="Gene3D" id="2.40.37.10">
    <property type="entry name" value="Lyase, Ornithine Decarboxylase, Chain A, domain 1"/>
    <property type="match status" value="1"/>
</dbReference>